<dbReference type="EMBL" id="JAOWKZ010000001">
    <property type="protein sequence ID" value="MCV2871582.1"/>
    <property type="molecule type" value="Genomic_DNA"/>
</dbReference>
<protein>
    <submittedName>
        <fullName evidence="1">Uncharacterized protein</fullName>
    </submittedName>
</protein>
<evidence type="ECO:0000313" key="2">
    <source>
        <dbReference type="Proteomes" id="UP001652564"/>
    </source>
</evidence>
<reference evidence="1 2" key="1">
    <citation type="submission" date="2022-10" db="EMBL/GenBank/DDBJ databases">
        <title>Defluviimonas sp. nov., isolated from ocean surface sediments.</title>
        <authorList>
            <person name="He W."/>
            <person name="Wang L."/>
            <person name="Zhang D.-F."/>
        </authorList>
    </citation>
    <scope>NUCLEOTIDE SEQUENCE [LARGE SCALE GENOMIC DNA]</scope>
    <source>
        <strain evidence="1 2">WL0050</strain>
    </source>
</reference>
<organism evidence="1 2">
    <name type="scientific">Albidovulum litorale</name>
    <dbReference type="NCBI Taxonomy" id="2984134"/>
    <lineage>
        <taxon>Bacteria</taxon>
        <taxon>Pseudomonadati</taxon>
        <taxon>Pseudomonadota</taxon>
        <taxon>Alphaproteobacteria</taxon>
        <taxon>Rhodobacterales</taxon>
        <taxon>Paracoccaceae</taxon>
        <taxon>Albidovulum</taxon>
    </lineage>
</organism>
<comment type="caution">
    <text evidence="1">The sequence shown here is derived from an EMBL/GenBank/DDBJ whole genome shotgun (WGS) entry which is preliminary data.</text>
</comment>
<gene>
    <name evidence="1" type="ORF">OEZ71_04665</name>
</gene>
<proteinExistence type="predicted"/>
<evidence type="ECO:0000313" key="1">
    <source>
        <dbReference type="EMBL" id="MCV2871582.1"/>
    </source>
</evidence>
<name>A0ABT2ZKK5_9RHOB</name>
<dbReference type="RefSeq" id="WP_263738747.1">
    <property type="nucleotide sequence ID" value="NZ_JAOWKZ010000001.1"/>
</dbReference>
<accession>A0ABT2ZKK5</accession>
<sequence length="79" mass="8364">MAGIDALWYVDSMQRTVAFLGGMAAALQGGNEKMAKIGEKFAAAEALVNAWRAYSQILAIPGCPYGRSCLRPCPSLGRA</sequence>
<dbReference type="Proteomes" id="UP001652564">
    <property type="component" value="Unassembled WGS sequence"/>
</dbReference>
<keyword evidence="2" id="KW-1185">Reference proteome</keyword>